<dbReference type="AlphaFoldDB" id="A0A382WDI4"/>
<sequence length="59" mass="6171">MKITAIVTIIGSVAGFAYASLLGCDSACSLTSSTLNTTVYGAFAGLILAWPINKRFKNK</sequence>
<keyword evidence="1" id="KW-1133">Transmembrane helix</keyword>
<proteinExistence type="predicted"/>
<dbReference type="EMBL" id="UINC01159025">
    <property type="protein sequence ID" value="SVD56877.1"/>
    <property type="molecule type" value="Genomic_DNA"/>
</dbReference>
<gene>
    <name evidence="2" type="ORF">METZ01_LOCUS409731</name>
</gene>
<protein>
    <submittedName>
        <fullName evidence="2">Uncharacterized protein</fullName>
    </submittedName>
</protein>
<organism evidence="2">
    <name type="scientific">marine metagenome</name>
    <dbReference type="NCBI Taxonomy" id="408172"/>
    <lineage>
        <taxon>unclassified sequences</taxon>
        <taxon>metagenomes</taxon>
        <taxon>ecological metagenomes</taxon>
    </lineage>
</organism>
<dbReference type="PROSITE" id="PS51257">
    <property type="entry name" value="PROKAR_LIPOPROTEIN"/>
    <property type="match status" value="1"/>
</dbReference>
<feature type="transmembrane region" description="Helical" evidence="1">
    <location>
        <begin position="35"/>
        <end position="53"/>
    </location>
</feature>
<evidence type="ECO:0000256" key="1">
    <source>
        <dbReference type="SAM" id="Phobius"/>
    </source>
</evidence>
<name>A0A382WDI4_9ZZZZ</name>
<evidence type="ECO:0000313" key="2">
    <source>
        <dbReference type="EMBL" id="SVD56877.1"/>
    </source>
</evidence>
<reference evidence="2" key="1">
    <citation type="submission" date="2018-05" db="EMBL/GenBank/DDBJ databases">
        <authorList>
            <person name="Lanie J.A."/>
            <person name="Ng W.-L."/>
            <person name="Kazmierczak K.M."/>
            <person name="Andrzejewski T.M."/>
            <person name="Davidsen T.M."/>
            <person name="Wayne K.J."/>
            <person name="Tettelin H."/>
            <person name="Glass J.I."/>
            <person name="Rusch D."/>
            <person name="Podicherti R."/>
            <person name="Tsui H.-C.T."/>
            <person name="Winkler M.E."/>
        </authorList>
    </citation>
    <scope>NUCLEOTIDE SEQUENCE</scope>
</reference>
<keyword evidence="1" id="KW-0812">Transmembrane</keyword>
<keyword evidence="1" id="KW-0472">Membrane</keyword>
<accession>A0A382WDI4</accession>